<accession>A0A2C9WED0</accession>
<keyword evidence="3" id="KW-0862">Zinc</keyword>
<dbReference type="InterPro" id="IPR050701">
    <property type="entry name" value="Histone_Mod_Regulator"/>
</dbReference>
<dbReference type="InterPro" id="IPR001965">
    <property type="entry name" value="Znf_PHD"/>
</dbReference>
<feature type="domain" description="PHD-type" evidence="5">
    <location>
        <begin position="300"/>
        <end position="423"/>
    </location>
</feature>
<dbReference type="Pfam" id="PF13831">
    <property type="entry name" value="PHD_2"/>
    <property type="match status" value="1"/>
</dbReference>
<dbReference type="PROSITE" id="PS51805">
    <property type="entry name" value="EPHD"/>
    <property type="match status" value="1"/>
</dbReference>
<keyword evidence="2" id="KW-0863">Zinc-finger</keyword>
<evidence type="ECO:0000256" key="1">
    <source>
        <dbReference type="ARBA" id="ARBA00022723"/>
    </source>
</evidence>
<dbReference type="GO" id="GO:0008270">
    <property type="term" value="F:zinc ion binding"/>
    <property type="evidence" value="ECO:0007669"/>
    <property type="project" value="UniProtKB-KW"/>
</dbReference>
<dbReference type="EMBL" id="CM004388">
    <property type="protein sequence ID" value="OAY58215.1"/>
    <property type="molecule type" value="Genomic_DNA"/>
</dbReference>
<feature type="compositionally biased region" description="Basic and acidic residues" evidence="4">
    <location>
        <begin position="93"/>
        <end position="109"/>
    </location>
</feature>
<name>A0A2C9WED0_MANES</name>
<dbReference type="GO" id="GO:0005634">
    <property type="term" value="C:nucleus"/>
    <property type="evidence" value="ECO:0007669"/>
    <property type="project" value="UniProtKB-ARBA"/>
</dbReference>
<dbReference type="Gene3D" id="3.30.40.10">
    <property type="entry name" value="Zinc/RING finger domain, C3HC4 (zinc finger)"/>
    <property type="match status" value="3"/>
</dbReference>
<dbReference type="InterPro" id="IPR011011">
    <property type="entry name" value="Znf_FYVE_PHD"/>
</dbReference>
<dbReference type="SMART" id="SM00249">
    <property type="entry name" value="PHD"/>
    <property type="match status" value="4"/>
</dbReference>
<dbReference type="AlphaFoldDB" id="A0A2C9WED0"/>
<evidence type="ECO:0000256" key="2">
    <source>
        <dbReference type="ARBA" id="ARBA00022771"/>
    </source>
</evidence>
<keyword evidence="1" id="KW-0479">Metal-binding</keyword>
<proteinExistence type="predicted"/>
<organism evidence="6">
    <name type="scientific">Manihot esculenta</name>
    <name type="common">Cassava</name>
    <name type="synonym">Jatropha manihot</name>
    <dbReference type="NCBI Taxonomy" id="3983"/>
    <lineage>
        <taxon>Eukaryota</taxon>
        <taxon>Viridiplantae</taxon>
        <taxon>Streptophyta</taxon>
        <taxon>Embryophyta</taxon>
        <taxon>Tracheophyta</taxon>
        <taxon>Spermatophyta</taxon>
        <taxon>Magnoliopsida</taxon>
        <taxon>eudicotyledons</taxon>
        <taxon>Gunneridae</taxon>
        <taxon>Pentapetalae</taxon>
        <taxon>rosids</taxon>
        <taxon>fabids</taxon>
        <taxon>Malpighiales</taxon>
        <taxon>Euphorbiaceae</taxon>
        <taxon>Crotonoideae</taxon>
        <taxon>Manihoteae</taxon>
        <taxon>Manihot</taxon>
    </lineage>
</organism>
<dbReference type="Pfam" id="PF13832">
    <property type="entry name" value="zf-HC5HC2H_2"/>
    <property type="match status" value="2"/>
</dbReference>
<evidence type="ECO:0000256" key="4">
    <source>
        <dbReference type="SAM" id="MobiDB-lite"/>
    </source>
</evidence>
<dbReference type="InterPro" id="IPR034732">
    <property type="entry name" value="EPHD"/>
</dbReference>
<feature type="region of interest" description="Disordered" evidence="4">
    <location>
        <begin position="88"/>
        <end position="110"/>
    </location>
</feature>
<reference evidence="6" key="1">
    <citation type="submission" date="2016-02" db="EMBL/GenBank/DDBJ databases">
        <title>WGS assembly of Manihot esculenta.</title>
        <authorList>
            <person name="Bredeson J.V."/>
            <person name="Prochnik S.E."/>
            <person name="Lyons J.B."/>
            <person name="Schmutz J."/>
            <person name="Grimwood J."/>
            <person name="Vrebalov J."/>
            <person name="Bart R.S."/>
            <person name="Amuge T."/>
            <person name="Ferguson M.E."/>
            <person name="Green R."/>
            <person name="Putnam N."/>
            <person name="Stites J."/>
            <person name="Rounsley S."/>
            <person name="Rokhsar D.S."/>
        </authorList>
    </citation>
    <scope>NUCLEOTIDE SEQUENCE [LARGE SCALE GENOMIC DNA]</scope>
    <source>
        <tissue evidence="6">Leaf</tissue>
    </source>
</reference>
<gene>
    <name evidence="6" type="ORF">MANES_02G158700</name>
</gene>
<dbReference type="InterPro" id="IPR013083">
    <property type="entry name" value="Znf_RING/FYVE/PHD"/>
</dbReference>
<dbReference type="STRING" id="3983.A0A2C9WED0"/>
<dbReference type="CDD" id="cd15571">
    <property type="entry name" value="ePHD"/>
    <property type="match status" value="1"/>
</dbReference>
<dbReference type="GO" id="GO:0006357">
    <property type="term" value="P:regulation of transcription by RNA polymerase II"/>
    <property type="evidence" value="ECO:0000318"/>
    <property type="project" value="GO_Central"/>
</dbReference>
<dbReference type="InterPro" id="IPR019787">
    <property type="entry name" value="Znf_PHD-finger"/>
</dbReference>
<sequence>MGRGPAGGCGTEEKLCRLISRVPATRREISLATKKKPTSFDVDFFLSGTQSSKRAFPFDVPTTSGGSSSVCTLPSGLACLLKQSYSRRRHEKSHSGADKKSSRASERSKGGNIWVETEEYFRHLALPDIDSLFELSSSIRSLAAKTRDDPESLDTDVIINCEKGNAHANQVVDNNVTVNCGNRNAHVNDVTMQIDSVGAQSGRAECLSQEEGKVYSVLDLCGGLEWLLGCRSRIMLTSERPSKERKLLGINARLEKNQMIVCSSCKVAVHLNCYGVQGDVMESWPCSRCKYKTDSEDSVKQACLLCPKKDGALKPVDVDGVESSGSVVQFAHLFCSLWMPEVYIEDLKKMEPIMNVKAIKGTRRKLLCKLCKLKCGACVHCSHGTCRTAFHPICAREARHRLEVWENCGSENVELWAFCSKQSEFPDKPDFISDKSGDSESQEFELSDSKLNGMFISECPNGDQINNMCIPGRSDNTDPNLYDSLNLALILKKLIGREKVNMKDVALEIGISADSLLSALAVMEDNLVPNLQCKIVKWFKNHAYMGTMHKNFKSVPPWRRTKSSIRILVDNKIICSSEEFSIDSGTLMNEVKVNQLAREGPENSECNDTSGCTPEKVGSMHVAVPKRDTSNIADHANLGYSDRSPVLPDLIYVFLYDLKREESSHSYVHPYIHNKLLQLQNELFLEGNVCGLEGLRLGETSSLEASSNAGVCCDHQNIHSMCNDLYKSDEVNREQLLKAEKMGDCKLCSADEVKGEIIYFQLRLLCNAVAREHFTDNLIFKVARSLQQEIDPTGAQTWDAVLLLLGFAAAAASSRISSFRKDSYDDSNHQQKFNISNGMAGISSLPMPCPKETLSRVAKYSDFVQSVSDFSREQPRSCDICRRSETILNPILVCSSCKESTGPWYCELCEELLSSKCSAAVSVNFWEKPHFWVFEPTFRRGQVNPIGGVERVGKGIDICCICRRKSGFCIKCSYSHCQTTFHSSCARSAGFHMNIKSLNGKWHKAYCERHGFEQKAKAENRKQGLEELKSMKRIRVELERLHLLCERIIKCEKIKHDLVLCSHSILACKRDHVARSVPVHSPFFPPHVSSESATASLKRNTNGYKSCSDAIQRSDDVTADSTIYDSSTSQHLFTRRPMERISFAGKQIPARASLASHNPLNDGEWSSKSRKHFETFEKELVMTSDQASMRNQQLPIGYFHIPFDCLPKEHINQDARSNETLEHHR</sequence>
<dbReference type="SUPFAM" id="SSF57903">
    <property type="entry name" value="FYVE/PHD zinc finger"/>
    <property type="match status" value="1"/>
</dbReference>
<evidence type="ECO:0000313" key="6">
    <source>
        <dbReference type="EMBL" id="OAY58215.1"/>
    </source>
</evidence>
<dbReference type="PANTHER" id="PTHR13793">
    <property type="entry name" value="PHD FINGER PROTEINS"/>
    <property type="match status" value="1"/>
</dbReference>
<protein>
    <recommendedName>
        <fullName evidence="5">PHD-type domain-containing protein</fullName>
    </recommendedName>
</protein>
<evidence type="ECO:0000256" key="3">
    <source>
        <dbReference type="ARBA" id="ARBA00022833"/>
    </source>
</evidence>
<evidence type="ECO:0000259" key="5">
    <source>
        <dbReference type="PROSITE" id="PS51805"/>
    </source>
</evidence>
<dbReference type="PANTHER" id="PTHR13793:SF107">
    <property type="entry name" value="BROMODOMAIN-CONTAINING PROTEIN HOMOLOG"/>
    <property type="match status" value="1"/>
</dbReference>